<feature type="compositionally biased region" description="Low complexity" evidence="7">
    <location>
        <begin position="1123"/>
        <end position="1132"/>
    </location>
</feature>
<feature type="region of interest" description="Disordered" evidence="7">
    <location>
        <begin position="162"/>
        <end position="193"/>
    </location>
</feature>
<reference evidence="11" key="1">
    <citation type="journal article" date="2021" name="PeerJ">
        <title>Extensive microbial diversity within the chicken gut microbiome revealed by metagenomics and culture.</title>
        <authorList>
            <person name="Gilroy R."/>
            <person name="Ravi A."/>
            <person name="Getino M."/>
            <person name="Pursley I."/>
            <person name="Horton D.L."/>
            <person name="Alikhan N.F."/>
            <person name="Baker D."/>
            <person name="Gharbi K."/>
            <person name="Hall N."/>
            <person name="Watson M."/>
            <person name="Adriaenssens E.M."/>
            <person name="Foster-Nyarko E."/>
            <person name="Jarju S."/>
            <person name="Secka A."/>
            <person name="Antonio M."/>
            <person name="Oren A."/>
            <person name="Chaudhuri R.R."/>
            <person name="La Ragione R."/>
            <person name="Hildebrand F."/>
            <person name="Pallen M.J."/>
        </authorList>
    </citation>
    <scope>NUCLEOTIDE SEQUENCE</scope>
    <source>
        <strain evidence="11">ChiGjej6B6-11269</strain>
    </source>
</reference>
<evidence type="ECO:0000256" key="7">
    <source>
        <dbReference type="SAM" id="MobiDB-lite"/>
    </source>
</evidence>
<dbReference type="Gene3D" id="3.40.50.200">
    <property type="entry name" value="Peptidase S8/S53 domain"/>
    <property type="match status" value="2"/>
</dbReference>
<dbReference type="PROSITE" id="PS00138">
    <property type="entry name" value="SUBTILASE_SER"/>
    <property type="match status" value="1"/>
</dbReference>
<dbReference type="InterPro" id="IPR011043">
    <property type="entry name" value="Gal_Oxase/kelch_b-propeller"/>
</dbReference>
<dbReference type="InterPro" id="IPR036852">
    <property type="entry name" value="Peptidase_S8/S53_dom_sf"/>
</dbReference>
<comment type="similarity">
    <text evidence="1 5 6">Belongs to the peptidase S8 family.</text>
</comment>
<dbReference type="InterPro" id="IPR022398">
    <property type="entry name" value="Peptidase_S8_His-AS"/>
</dbReference>
<dbReference type="PROSITE" id="PS51892">
    <property type="entry name" value="SUBTILASE"/>
    <property type="match status" value="1"/>
</dbReference>
<dbReference type="Proteomes" id="UP000786989">
    <property type="component" value="Unassembled WGS sequence"/>
</dbReference>
<keyword evidence="8" id="KW-1133">Transmembrane helix</keyword>
<feature type="transmembrane region" description="Helical" evidence="8">
    <location>
        <begin position="1204"/>
        <end position="1225"/>
    </location>
</feature>
<dbReference type="InterPro" id="IPR015915">
    <property type="entry name" value="Kelch-typ_b-propeller"/>
</dbReference>
<proteinExistence type="inferred from homology"/>
<dbReference type="InterPro" id="IPR050131">
    <property type="entry name" value="Peptidase_S8_subtilisin-like"/>
</dbReference>
<dbReference type="GO" id="GO:0004252">
    <property type="term" value="F:serine-type endopeptidase activity"/>
    <property type="evidence" value="ECO:0007669"/>
    <property type="project" value="UniProtKB-UniRule"/>
</dbReference>
<dbReference type="PROSITE" id="PS51257">
    <property type="entry name" value="PROKAR_LIPOPROTEIN"/>
    <property type="match status" value="1"/>
</dbReference>
<feature type="domain" description="Peptidase S8/S53" evidence="10">
    <location>
        <begin position="236"/>
        <end position="467"/>
    </location>
</feature>
<dbReference type="InterPro" id="IPR023827">
    <property type="entry name" value="Peptidase_S8_Asp-AS"/>
</dbReference>
<evidence type="ECO:0000256" key="8">
    <source>
        <dbReference type="SAM" id="Phobius"/>
    </source>
</evidence>
<feature type="region of interest" description="Disordered" evidence="7">
    <location>
        <begin position="1123"/>
        <end position="1193"/>
    </location>
</feature>
<keyword evidence="9" id="KW-0732">Signal</keyword>
<dbReference type="InterPro" id="IPR023828">
    <property type="entry name" value="Peptidase_S8_Ser-AS"/>
</dbReference>
<dbReference type="PANTHER" id="PTHR43806:SF11">
    <property type="entry name" value="CEREVISIN-RELATED"/>
    <property type="match status" value="1"/>
</dbReference>
<keyword evidence="8" id="KW-0812">Transmembrane</keyword>
<feature type="compositionally biased region" description="Low complexity" evidence="7">
    <location>
        <begin position="169"/>
        <end position="193"/>
    </location>
</feature>
<feature type="compositionally biased region" description="Acidic residues" evidence="7">
    <location>
        <begin position="1136"/>
        <end position="1164"/>
    </location>
</feature>
<feature type="compositionally biased region" description="Polar residues" evidence="7">
    <location>
        <begin position="1181"/>
        <end position="1193"/>
    </location>
</feature>
<keyword evidence="4 5" id="KW-0720">Serine protease</keyword>
<feature type="active site" description="Charge relay system" evidence="5">
    <location>
        <position position="661"/>
    </location>
</feature>
<dbReference type="SUPFAM" id="SSF50965">
    <property type="entry name" value="Galactose oxidase, central domain"/>
    <property type="match status" value="1"/>
</dbReference>
<dbReference type="SUPFAM" id="SSF52743">
    <property type="entry name" value="Subtilisin-like"/>
    <property type="match status" value="1"/>
</dbReference>
<dbReference type="PROSITE" id="PS00137">
    <property type="entry name" value="SUBTILASE_HIS"/>
    <property type="match status" value="1"/>
</dbReference>
<name>A0A9D2UUZ9_9ACTN</name>
<dbReference type="PRINTS" id="PR00723">
    <property type="entry name" value="SUBTILISIN"/>
</dbReference>
<evidence type="ECO:0000256" key="1">
    <source>
        <dbReference type="ARBA" id="ARBA00011073"/>
    </source>
</evidence>
<evidence type="ECO:0000256" key="5">
    <source>
        <dbReference type="PROSITE-ProRule" id="PRU01240"/>
    </source>
</evidence>
<evidence type="ECO:0000313" key="11">
    <source>
        <dbReference type="EMBL" id="HJF64543.1"/>
    </source>
</evidence>
<evidence type="ECO:0000256" key="2">
    <source>
        <dbReference type="ARBA" id="ARBA00022670"/>
    </source>
</evidence>
<evidence type="ECO:0000313" key="12">
    <source>
        <dbReference type="Proteomes" id="UP000786989"/>
    </source>
</evidence>
<feature type="domain" description="Peptidase S8/S53" evidence="10">
    <location>
        <begin position="623"/>
        <end position="691"/>
    </location>
</feature>
<evidence type="ECO:0000256" key="3">
    <source>
        <dbReference type="ARBA" id="ARBA00022801"/>
    </source>
</evidence>
<accession>A0A9D2UUZ9</accession>
<organism evidence="11 12">
    <name type="scientific">Slackia equolifaciens</name>
    <dbReference type="NCBI Taxonomy" id="498718"/>
    <lineage>
        <taxon>Bacteria</taxon>
        <taxon>Bacillati</taxon>
        <taxon>Actinomycetota</taxon>
        <taxon>Coriobacteriia</taxon>
        <taxon>Eggerthellales</taxon>
        <taxon>Eggerthellaceae</taxon>
        <taxon>Slackia</taxon>
    </lineage>
</organism>
<dbReference type="PROSITE" id="PS00136">
    <property type="entry name" value="SUBTILASE_ASP"/>
    <property type="match status" value="1"/>
</dbReference>
<evidence type="ECO:0000256" key="6">
    <source>
        <dbReference type="RuleBase" id="RU003355"/>
    </source>
</evidence>
<evidence type="ECO:0000259" key="10">
    <source>
        <dbReference type="Pfam" id="PF00082"/>
    </source>
</evidence>
<reference evidence="11" key="2">
    <citation type="submission" date="2021-09" db="EMBL/GenBank/DDBJ databases">
        <authorList>
            <person name="Gilroy R."/>
        </authorList>
    </citation>
    <scope>NUCLEOTIDE SEQUENCE</scope>
    <source>
        <strain evidence="11">ChiGjej6B6-11269</strain>
    </source>
</reference>
<keyword evidence="3 5" id="KW-0378">Hydrolase</keyword>
<gene>
    <name evidence="11" type="ORF">K8U77_00285</name>
</gene>
<dbReference type="AlphaFoldDB" id="A0A9D2UUZ9"/>
<dbReference type="InterPro" id="IPR015500">
    <property type="entry name" value="Peptidase_S8_subtilisin-rel"/>
</dbReference>
<dbReference type="GO" id="GO:0006508">
    <property type="term" value="P:proteolysis"/>
    <property type="evidence" value="ECO:0007669"/>
    <property type="project" value="UniProtKB-KW"/>
</dbReference>
<dbReference type="PANTHER" id="PTHR43806">
    <property type="entry name" value="PEPTIDASE S8"/>
    <property type="match status" value="1"/>
</dbReference>
<sequence length="1236" mass="128834">MLKRLASLAFSVLLACGLVPAAAFAQPDAAAMHAEESMGLVEGSYAEHEALAYVVDDARGGFMPFSLGDDLLANAQNLMEISPEAAAQAFDAAANVDDSFASSAARARSLAADDDAGEGRIVLVRDESKTTEELIAELSADSRVIVAEPNYATVIDDGVDLGAEGAGSGDQSDSSAAQDGSSGDGASDSDASAADEIPDMTEFQWAYNNLGTFGGEGSAGFDMGYDGWNDAQGSDDDVVVAVVDTGVDASNPDLADKMFNASEYPEFQAAAERFASSSGGMLGVDEHGCYATPYSSSCSGFADTSEGHGTHCAGIIAAAWNGAGVSGMAQNAQIMSVRVTSFLGGIIQGFNYIQLAAAYGVPVKVANNSWTLGVDQSQIINLAVMELGQQAGVVCVFGSANSATDMDAQSMTAGVLSENPYAVVVNSIDPSGDVSVFSNYGKQSTHTMAPGTSILSTIPVQLSQYLGEVDDGAVLYESFDGKSRTKVDGARLVFSDESAAQETDVKCFDGEKSMALPYDPVQSDYGSQQAETQEIDLSSIPKDERPRYVSVRFATPESEWSTEQRVSNVTLGVRTTDGTFVDVDFGDNAFSAYGDSWGGGFGTLPDNTDWEHFQIALLYQLFDIQMEGGERVIAPVEGSVLIDSIGLGSELMPYRYLQGTSMAGPAVSGAVAVLAERFPDDAADERAARVKGSARAIDGVDWSEFCQTGGIVDVDVAEDPSPVISSVEDLGSEVRVEGWFFGDGATVSLGDAAVEVAESVQDASNPQKWYITAEKPEGFEGGRAEVKVTAADGQQGRFFAAFALASSSALYDQANLEVPAEVQTWGAWQLVGFAGKAYCLPRYSCTSLIYPMFIYCYDPEAGEWLQVDLPADIVQSEGFVEILDISGATVNGSLVLRLTGASANGYAVITFISLNAEGEWSVLATRAPEVPLTALFGTLASDGETLYSFGGLDNVTGLETAEVFSVDPESGTHVKAGELGRGRVSPNVTYRDGEFLVAGGIAASLQYAGVQNVERISIASDGSLETTEVDMSGVVDGTGQLIYGVGSAADGFVLVGPQSRDGQADTYTLSDEEGATPAPYEKRASQHLLQMSSALAYDGRLYVLSSMMEEPYRLLSVTAMETAAQPGDSAAPDPGPDPDPDPTPDPDPDPDPAPDPDPDPDPAPDQDAHSDGGSAQGGNAGTPSDSHANDNSGTLAATSDAASVAWVAAAAVAVLASLAVCLAAFKMRARANRFRD</sequence>
<keyword evidence="2 5" id="KW-0645">Protease</keyword>
<dbReference type="Gene3D" id="2.120.10.80">
    <property type="entry name" value="Kelch-type beta propeller"/>
    <property type="match status" value="1"/>
</dbReference>
<keyword evidence="8" id="KW-0472">Membrane</keyword>
<evidence type="ECO:0000256" key="4">
    <source>
        <dbReference type="ARBA" id="ARBA00022825"/>
    </source>
</evidence>
<dbReference type="EMBL" id="DYWI01000005">
    <property type="protein sequence ID" value="HJF64543.1"/>
    <property type="molecule type" value="Genomic_DNA"/>
</dbReference>
<comment type="caution">
    <text evidence="11">The sequence shown here is derived from an EMBL/GenBank/DDBJ whole genome shotgun (WGS) entry which is preliminary data.</text>
</comment>
<feature type="signal peptide" evidence="9">
    <location>
        <begin position="1"/>
        <end position="25"/>
    </location>
</feature>
<dbReference type="Pfam" id="PF00082">
    <property type="entry name" value="Peptidase_S8"/>
    <property type="match status" value="2"/>
</dbReference>
<protein>
    <submittedName>
        <fullName evidence="11">S8 family serine peptidase</fullName>
    </submittedName>
</protein>
<evidence type="ECO:0000256" key="9">
    <source>
        <dbReference type="SAM" id="SignalP"/>
    </source>
</evidence>
<feature type="active site" description="Charge relay system" evidence="5">
    <location>
        <position position="308"/>
    </location>
</feature>
<feature type="chain" id="PRO_5039730365" evidence="9">
    <location>
        <begin position="26"/>
        <end position="1236"/>
    </location>
</feature>
<dbReference type="InterPro" id="IPR000209">
    <property type="entry name" value="Peptidase_S8/S53_dom"/>
</dbReference>
<feature type="active site" description="Charge relay system" evidence="5">
    <location>
        <position position="244"/>
    </location>
</feature>